<dbReference type="InterPro" id="IPR040981">
    <property type="entry name" value="PfaD_N"/>
</dbReference>
<dbReference type="NCBIfam" id="TIGR02814">
    <property type="entry name" value="pfaD_fam"/>
    <property type="match status" value="1"/>
</dbReference>
<dbReference type="OrthoDB" id="9805460at2"/>
<dbReference type="STRING" id="360412.LARV_03395"/>
<dbReference type="Proteomes" id="UP000055060">
    <property type="component" value="Unassembled WGS sequence"/>
</dbReference>
<evidence type="ECO:0000313" key="3">
    <source>
        <dbReference type="EMBL" id="GAP15603.1"/>
    </source>
</evidence>
<dbReference type="InterPro" id="IPR049489">
    <property type="entry name" value="FabD-like_helical_ins"/>
</dbReference>
<reference evidence="3" key="1">
    <citation type="submission" date="2015-07" db="EMBL/GenBank/DDBJ databases">
        <title>Draft Genome Sequences of Anaerolinea thermolimosa IMO-1, Bellilinea caldifistulae GOMI-1, Leptolinea tardivitalis YMTK-2, Levilinea saccharolytica KIBI-1,Longilinea arvoryzae KOME-1, Previously Described as Members of the Anaerolineaceae (Chloroflexi).</title>
        <authorList>
            <person name="Sekiguchi Y."/>
            <person name="Ohashi A."/>
            <person name="Matsuura N."/>
            <person name="Tourlousse M.D."/>
        </authorList>
    </citation>
    <scope>NUCLEOTIDE SEQUENCE [LARGE SCALE GENOMIC DNA]</scope>
    <source>
        <strain evidence="3">KOME-1</strain>
    </source>
</reference>
<dbReference type="PANTHER" id="PTHR32332:SF20">
    <property type="entry name" value="2-NITROPROPANE DIOXYGENASE-LIKE PROTEIN"/>
    <property type="match status" value="1"/>
</dbReference>
<dbReference type="InterPro" id="IPR014179">
    <property type="entry name" value="PfaD-like_TIM-barrel"/>
</dbReference>
<proteinExistence type="predicted"/>
<dbReference type="Pfam" id="PF03060">
    <property type="entry name" value="NMO"/>
    <property type="match status" value="1"/>
</dbReference>
<evidence type="ECO:0000313" key="4">
    <source>
        <dbReference type="Proteomes" id="UP000055060"/>
    </source>
</evidence>
<evidence type="ECO:0000259" key="1">
    <source>
        <dbReference type="Pfam" id="PF18328"/>
    </source>
</evidence>
<dbReference type="CDD" id="cd04742">
    <property type="entry name" value="NPD_FabD"/>
    <property type="match status" value="1"/>
</dbReference>
<dbReference type="InterPro" id="IPR013785">
    <property type="entry name" value="Aldolase_TIM"/>
</dbReference>
<dbReference type="Pfam" id="PF21607">
    <property type="entry name" value="FabD_helical_ins"/>
    <property type="match status" value="1"/>
</dbReference>
<protein>
    <submittedName>
        <fullName evidence="3">PfaD family protein</fullName>
    </submittedName>
</protein>
<name>A0A0S7BLQ7_9CHLR</name>
<dbReference type="PANTHER" id="PTHR32332">
    <property type="entry name" value="2-NITROPROPANE DIOXYGENASE"/>
    <property type="match status" value="1"/>
</dbReference>
<dbReference type="Pfam" id="PF18328">
    <property type="entry name" value="PfaD_N"/>
    <property type="match status" value="1"/>
</dbReference>
<organism evidence="3">
    <name type="scientific">Longilinea arvoryzae</name>
    <dbReference type="NCBI Taxonomy" id="360412"/>
    <lineage>
        <taxon>Bacteria</taxon>
        <taxon>Bacillati</taxon>
        <taxon>Chloroflexota</taxon>
        <taxon>Anaerolineae</taxon>
        <taxon>Anaerolineales</taxon>
        <taxon>Anaerolineaceae</taxon>
        <taxon>Longilinea</taxon>
    </lineage>
</organism>
<feature type="domain" description="Fatty acid synthase subunit PfaD N-terminal" evidence="1">
    <location>
        <begin position="20"/>
        <end position="77"/>
    </location>
</feature>
<dbReference type="Gene3D" id="3.20.20.70">
    <property type="entry name" value="Aldolase class I"/>
    <property type="match status" value="2"/>
</dbReference>
<sequence>MTSQTFAPLARTGGLKGLAWQGSQDVLKFDDNGCVQALLALESPVWAVSANGHTALTGAGQLTVESGDADLLALAPAVPLESLGDPAFCTTYGTRYALYGGAMANAIASLEMVVALGKAGMLGSFGAAGLSPERVEEAIRQVQAALPDGPYAFNLINNPFEPAMELRAAELYVRYDVPAVEASAYLDITPGLVHYRASGLARNADGSIAIRHHIIAKLSRKEVARRFLSPAPQELLAKLAAEGKISPTQAELARQVPMADDITVEADSGGHTDNRPLVGLLPSLIALRDELQAQFQYPAPVRIGAAGGISTPSAALAAFMMGAAYVVTGSVNQACVEAGSSAHTKALLAQVEMPDVTMAPAADMFEMGVRVQVLKRGTLFAMRASKLYELYTRYNAWEEVPADERKKLETSVFKRTFEEIWSDTVQFFRERDPRMIERAEKDPRQKMALVFRWYLGLSSRWSNRGEPGREMDYQIWCGPSMGSFNDWAHGTYLSEPANRHVADVALQILTGAAYLARLRALALQGVHLPANLEQYRPQGPLA</sequence>
<keyword evidence="4" id="KW-1185">Reference proteome</keyword>
<dbReference type="EMBL" id="DF967972">
    <property type="protein sequence ID" value="GAP15603.1"/>
    <property type="molecule type" value="Genomic_DNA"/>
</dbReference>
<gene>
    <name evidence="3" type="ORF">LARV_03395</name>
</gene>
<feature type="domain" description="[Acyl-carrier-protein] S-malonyltransferase-like inserted helical" evidence="2">
    <location>
        <begin position="394"/>
        <end position="473"/>
    </location>
</feature>
<dbReference type="AlphaFoldDB" id="A0A0S7BLQ7"/>
<dbReference type="RefSeq" id="WP_075074773.1">
    <property type="nucleotide sequence ID" value="NZ_DF967972.1"/>
</dbReference>
<dbReference type="SUPFAM" id="SSF51412">
    <property type="entry name" value="Inosine monophosphate dehydrogenase (IMPDH)"/>
    <property type="match status" value="1"/>
</dbReference>
<evidence type="ECO:0000259" key="2">
    <source>
        <dbReference type="Pfam" id="PF21607"/>
    </source>
</evidence>
<accession>A0A0S7BLQ7</accession>